<dbReference type="EMBL" id="BPEY01000031">
    <property type="protein sequence ID" value="GIU45852.1"/>
    <property type="molecule type" value="Genomic_DNA"/>
</dbReference>
<organism evidence="1 2">
    <name type="scientific">Shewanella sairae</name>
    <dbReference type="NCBI Taxonomy" id="190310"/>
    <lineage>
        <taxon>Bacteria</taxon>
        <taxon>Pseudomonadati</taxon>
        <taxon>Pseudomonadota</taxon>
        <taxon>Gammaproteobacteria</taxon>
        <taxon>Alteromonadales</taxon>
        <taxon>Shewanellaceae</taxon>
        <taxon>Shewanella</taxon>
    </lineage>
</organism>
<reference evidence="1" key="1">
    <citation type="submission" date="2021-05" db="EMBL/GenBank/DDBJ databases">
        <title>Molecular characterization for Shewanella algae harboring chromosomal blaOXA-55-like strains isolated from clinical and environment sample.</title>
        <authorList>
            <person name="Ohama Y."/>
            <person name="Aoki K."/>
            <person name="Harada S."/>
            <person name="Moriya K."/>
            <person name="Ishii Y."/>
            <person name="Tateda K."/>
        </authorList>
    </citation>
    <scope>NUCLEOTIDE SEQUENCE</scope>
    <source>
        <strain evidence="1">JCM 11563</strain>
    </source>
</reference>
<comment type="caution">
    <text evidence="1">The sequence shown here is derived from an EMBL/GenBank/DDBJ whole genome shotgun (WGS) entry which is preliminary data.</text>
</comment>
<name>A0ABQ4PE75_9GAMM</name>
<evidence type="ECO:0000313" key="2">
    <source>
        <dbReference type="Proteomes" id="UP000887104"/>
    </source>
</evidence>
<accession>A0ABQ4PE75</accession>
<gene>
    <name evidence="1" type="ORF">TUM4438_20290</name>
</gene>
<evidence type="ECO:0000313" key="1">
    <source>
        <dbReference type="EMBL" id="GIU45852.1"/>
    </source>
</evidence>
<dbReference type="InterPro" id="IPR049848">
    <property type="entry name" value="TapY2-like"/>
</dbReference>
<dbReference type="Proteomes" id="UP000887104">
    <property type="component" value="Unassembled WGS sequence"/>
</dbReference>
<dbReference type="RefSeq" id="WP_220781072.1">
    <property type="nucleotide sequence ID" value="NZ_BPEY01000031.1"/>
</dbReference>
<keyword evidence="2" id="KW-1185">Reference proteome</keyword>
<dbReference type="NCBIfam" id="NF038109">
    <property type="entry name" value="tapY2_fam"/>
    <property type="match status" value="1"/>
</dbReference>
<proteinExistence type="predicted"/>
<protein>
    <submittedName>
        <fullName evidence="1">Uncharacterized protein</fullName>
    </submittedName>
</protein>
<sequence>MIRGIIGIIALTSTGAFASVKELKEYKCYVITDFGEQITLYRWPADRVKVNMSRLPMKKVPKSGPGVRPIIRDVVECVESDRDFSKPAGNELDRNLAR</sequence>